<accession>X0PRB2</accession>
<dbReference type="EC" id="3.6.1.7" evidence="2 5"/>
<evidence type="ECO:0000256" key="1">
    <source>
        <dbReference type="ARBA" id="ARBA00005614"/>
    </source>
</evidence>
<dbReference type="PROSITE" id="PS51160">
    <property type="entry name" value="ACYLPHOSPHATASE_3"/>
    <property type="match status" value="1"/>
</dbReference>
<gene>
    <name evidence="8" type="ORF">FC83_GL000833</name>
</gene>
<feature type="active site" evidence="5">
    <location>
        <position position="37"/>
    </location>
</feature>
<feature type="active site" evidence="5">
    <location>
        <position position="19"/>
    </location>
</feature>
<reference evidence="8 9" key="1">
    <citation type="journal article" date="2015" name="Genome Announc.">
        <title>Expanding the biotechnology potential of lactobacilli through comparative genomics of 213 strains and associated genera.</title>
        <authorList>
            <person name="Sun Z."/>
            <person name="Harris H.M."/>
            <person name="McCann A."/>
            <person name="Guo C."/>
            <person name="Argimon S."/>
            <person name="Zhang W."/>
            <person name="Yang X."/>
            <person name="Jeffery I.B."/>
            <person name="Cooney J.C."/>
            <person name="Kagawa T.F."/>
            <person name="Liu W."/>
            <person name="Song Y."/>
            <person name="Salvetti E."/>
            <person name="Wrobel A."/>
            <person name="Rasinkangas P."/>
            <person name="Parkhill J."/>
            <person name="Rea M.C."/>
            <person name="O'Sullivan O."/>
            <person name="Ritari J."/>
            <person name="Douillard F.P."/>
            <person name="Paul Ross R."/>
            <person name="Yang R."/>
            <person name="Briner A.E."/>
            <person name="Felis G.E."/>
            <person name="de Vos W.M."/>
            <person name="Barrangou R."/>
            <person name="Klaenhammer T.R."/>
            <person name="Caufield P.W."/>
            <person name="Cui Y."/>
            <person name="Zhang H."/>
            <person name="O'Toole P.W."/>
        </authorList>
    </citation>
    <scope>NUCLEOTIDE SEQUENCE [LARGE SCALE GENOMIC DNA]</scope>
    <source>
        <strain evidence="8 9">DSM 18527</strain>
    </source>
</reference>
<evidence type="ECO:0000313" key="8">
    <source>
        <dbReference type="EMBL" id="KRM35806.1"/>
    </source>
</evidence>
<dbReference type="GO" id="GO:0003998">
    <property type="term" value="F:acylphosphatase activity"/>
    <property type="evidence" value="ECO:0007669"/>
    <property type="project" value="UniProtKB-EC"/>
</dbReference>
<dbReference type="Pfam" id="PF00708">
    <property type="entry name" value="Acylphosphatase"/>
    <property type="match status" value="1"/>
</dbReference>
<sequence>MQRGVSLTVFGRVQGVGFRYTTVMLANKFNIKGTVKNNSDNSVSIQAVGETRNLQAFVTAIKAGPSPYARVQKVLEQELRPLPDFGQFNVIG</sequence>
<keyword evidence="9" id="KW-1185">Reference proteome</keyword>
<protein>
    <recommendedName>
        <fullName evidence="3 5">acylphosphatase</fullName>
        <ecNumber evidence="2 5">3.6.1.7</ecNumber>
    </recommendedName>
</protein>
<feature type="domain" description="Acylphosphatase-like" evidence="7">
    <location>
        <begin position="4"/>
        <end position="92"/>
    </location>
</feature>
<evidence type="ECO:0000313" key="9">
    <source>
        <dbReference type="Proteomes" id="UP000051236"/>
    </source>
</evidence>
<dbReference type="Proteomes" id="UP000051236">
    <property type="component" value="Unassembled WGS sequence"/>
</dbReference>
<dbReference type="InterPro" id="IPR017968">
    <property type="entry name" value="Acylphosphatase_CS"/>
</dbReference>
<dbReference type="eggNOG" id="COG1254">
    <property type="taxonomic scope" value="Bacteria"/>
</dbReference>
<evidence type="ECO:0000259" key="7">
    <source>
        <dbReference type="PROSITE" id="PS51160"/>
    </source>
</evidence>
<dbReference type="PROSITE" id="PS00150">
    <property type="entry name" value="ACYLPHOSPHATASE_1"/>
    <property type="match status" value="1"/>
</dbReference>
<dbReference type="InterPro" id="IPR036046">
    <property type="entry name" value="Acylphosphatase-like_dom_sf"/>
</dbReference>
<dbReference type="PRINTS" id="PR00112">
    <property type="entry name" value="ACYLPHPHTASE"/>
</dbReference>
<comment type="caution">
    <text evidence="8">The sequence shown here is derived from an EMBL/GenBank/DDBJ whole genome shotgun (WGS) entry which is preliminary data.</text>
</comment>
<comment type="catalytic activity">
    <reaction evidence="4 5">
        <text>an acyl phosphate + H2O = a carboxylate + phosphate + H(+)</text>
        <dbReference type="Rhea" id="RHEA:14965"/>
        <dbReference type="ChEBI" id="CHEBI:15377"/>
        <dbReference type="ChEBI" id="CHEBI:15378"/>
        <dbReference type="ChEBI" id="CHEBI:29067"/>
        <dbReference type="ChEBI" id="CHEBI:43474"/>
        <dbReference type="ChEBI" id="CHEBI:59918"/>
        <dbReference type="EC" id="3.6.1.7"/>
    </reaction>
</comment>
<evidence type="ECO:0000256" key="5">
    <source>
        <dbReference type="PROSITE-ProRule" id="PRU00520"/>
    </source>
</evidence>
<evidence type="ECO:0000256" key="3">
    <source>
        <dbReference type="ARBA" id="ARBA00015991"/>
    </source>
</evidence>
<evidence type="ECO:0000256" key="4">
    <source>
        <dbReference type="ARBA" id="ARBA00047645"/>
    </source>
</evidence>
<dbReference type="PANTHER" id="PTHR47268">
    <property type="entry name" value="ACYLPHOSPHATASE"/>
    <property type="match status" value="1"/>
</dbReference>
<dbReference type="RefSeq" id="WP_052004596.1">
    <property type="nucleotide sequence ID" value="NZ_AZGA01000011.1"/>
</dbReference>
<comment type="similarity">
    <text evidence="1 6">Belongs to the acylphosphatase family.</text>
</comment>
<name>X0PRB2_9LACO</name>
<dbReference type="SUPFAM" id="SSF54975">
    <property type="entry name" value="Acylphosphatase/BLUF domain-like"/>
    <property type="match status" value="1"/>
</dbReference>
<evidence type="ECO:0000256" key="2">
    <source>
        <dbReference type="ARBA" id="ARBA00012150"/>
    </source>
</evidence>
<dbReference type="InterPro" id="IPR001792">
    <property type="entry name" value="Acylphosphatase-like_dom"/>
</dbReference>
<dbReference type="EMBL" id="AZGA01000011">
    <property type="protein sequence ID" value="KRM35806.1"/>
    <property type="molecule type" value="Genomic_DNA"/>
</dbReference>
<dbReference type="OrthoDB" id="9808093at2"/>
<dbReference type="InterPro" id="IPR020456">
    <property type="entry name" value="Acylphosphatase"/>
</dbReference>
<dbReference type="AlphaFoldDB" id="X0PRB2"/>
<evidence type="ECO:0000256" key="6">
    <source>
        <dbReference type="RuleBase" id="RU004168"/>
    </source>
</evidence>
<dbReference type="PATRIC" id="fig|1423734.3.peg.842"/>
<keyword evidence="5" id="KW-0378">Hydrolase</keyword>
<organism evidence="8 9">
    <name type="scientific">Agrilactobacillus composti DSM 18527 = JCM 14202</name>
    <dbReference type="NCBI Taxonomy" id="1423734"/>
    <lineage>
        <taxon>Bacteria</taxon>
        <taxon>Bacillati</taxon>
        <taxon>Bacillota</taxon>
        <taxon>Bacilli</taxon>
        <taxon>Lactobacillales</taxon>
        <taxon>Lactobacillaceae</taxon>
        <taxon>Agrilactobacillus</taxon>
    </lineage>
</organism>
<dbReference type="STRING" id="1423734.FC83_GL000833"/>
<dbReference type="PANTHER" id="PTHR47268:SF4">
    <property type="entry name" value="ACYLPHOSPHATASE"/>
    <property type="match status" value="1"/>
</dbReference>
<dbReference type="Gene3D" id="3.30.70.100">
    <property type="match status" value="1"/>
</dbReference>
<proteinExistence type="inferred from homology"/>